<evidence type="ECO:0000256" key="2">
    <source>
        <dbReference type="ARBA" id="ARBA00004167"/>
    </source>
</evidence>
<dbReference type="GO" id="GO:0020037">
    <property type="term" value="F:heme binding"/>
    <property type="evidence" value="ECO:0007669"/>
    <property type="project" value="InterPro"/>
</dbReference>
<keyword evidence="7 13" id="KW-0479">Metal-binding</keyword>
<evidence type="ECO:0000256" key="1">
    <source>
        <dbReference type="ARBA" id="ARBA00001971"/>
    </source>
</evidence>
<dbReference type="GO" id="GO:0016705">
    <property type="term" value="F:oxidoreductase activity, acting on paired donors, with incorporation or reduction of molecular oxygen"/>
    <property type="evidence" value="ECO:0007669"/>
    <property type="project" value="InterPro"/>
</dbReference>
<dbReference type="AlphaFoldDB" id="A0A165CPV0"/>
<accession>A0A165CPV0</accession>
<evidence type="ECO:0000256" key="9">
    <source>
        <dbReference type="ARBA" id="ARBA00023002"/>
    </source>
</evidence>
<dbReference type="Gene3D" id="1.10.630.10">
    <property type="entry name" value="Cytochrome P450"/>
    <property type="match status" value="1"/>
</dbReference>
<keyword evidence="5 13" id="KW-0349">Heme</keyword>
<feature type="transmembrane region" description="Helical" evidence="15">
    <location>
        <begin position="6"/>
        <end position="27"/>
    </location>
</feature>
<keyword evidence="12 15" id="KW-0472">Membrane</keyword>
<comment type="similarity">
    <text evidence="4 14">Belongs to the cytochrome P450 family.</text>
</comment>
<dbReference type="InterPro" id="IPR050364">
    <property type="entry name" value="Cytochrome_P450_fung"/>
</dbReference>
<evidence type="ECO:0000256" key="11">
    <source>
        <dbReference type="ARBA" id="ARBA00023033"/>
    </source>
</evidence>
<evidence type="ECO:0000256" key="7">
    <source>
        <dbReference type="ARBA" id="ARBA00022723"/>
    </source>
</evidence>
<dbReference type="GO" id="GO:0004497">
    <property type="term" value="F:monooxygenase activity"/>
    <property type="evidence" value="ECO:0007669"/>
    <property type="project" value="UniProtKB-KW"/>
</dbReference>
<dbReference type="SUPFAM" id="SSF48264">
    <property type="entry name" value="Cytochrome P450"/>
    <property type="match status" value="2"/>
</dbReference>
<evidence type="ECO:0000256" key="12">
    <source>
        <dbReference type="ARBA" id="ARBA00023136"/>
    </source>
</evidence>
<dbReference type="InParanoid" id="A0A165CPV0"/>
<evidence type="ECO:0000256" key="5">
    <source>
        <dbReference type="ARBA" id="ARBA00022617"/>
    </source>
</evidence>
<dbReference type="EMBL" id="KV427646">
    <property type="protein sequence ID" value="KZT03202.1"/>
    <property type="molecule type" value="Genomic_DNA"/>
</dbReference>
<evidence type="ECO:0000256" key="4">
    <source>
        <dbReference type="ARBA" id="ARBA00010617"/>
    </source>
</evidence>
<protein>
    <submittedName>
        <fullName evidence="16">Cytochrome P450</fullName>
    </submittedName>
</protein>
<comment type="pathway">
    <text evidence="3">Secondary metabolite biosynthesis.</text>
</comment>
<comment type="cofactor">
    <cofactor evidence="1 13">
        <name>heme</name>
        <dbReference type="ChEBI" id="CHEBI:30413"/>
    </cofactor>
</comment>
<dbReference type="CDD" id="cd11065">
    <property type="entry name" value="CYP64-like"/>
    <property type="match status" value="1"/>
</dbReference>
<gene>
    <name evidence="16" type="ORF">LAESUDRAFT_762182</name>
</gene>
<evidence type="ECO:0000256" key="10">
    <source>
        <dbReference type="ARBA" id="ARBA00023004"/>
    </source>
</evidence>
<keyword evidence="8 15" id="KW-1133">Transmembrane helix</keyword>
<evidence type="ECO:0000313" key="16">
    <source>
        <dbReference type="EMBL" id="KZT03202.1"/>
    </source>
</evidence>
<keyword evidence="9 14" id="KW-0560">Oxidoreductase</keyword>
<dbReference type="GO" id="GO:0005506">
    <property type="term" value="F:iron ion binding"/>
    <property type="evidence" value="ECO:0007669"/>
    <property type="project" value="InterPro"/>
</dbReference>
<organism evidence="16 17">
    <name type="scientific">Laetiporus sulphureus 93-53</name>
    <dbReference type="NCBI Taxonomy" id="1314785"/>
    <lineage>
        <taxon>Eukaryota</taxon>
        <taxon>Fungi</taxon>
        <taxon>Dikarya</taxon>
        <taxon>Basidiomycota</taxon>
        <taxon>Agaricomycotina</taxon>
        <taxon>Agaricomycetes</taxon>
        <taxon>Polyporales</taxon>
        <taxon>Laetiporus</taxon>
    </lineage>
</organism>
<dbReference type="RefSeq" id="XP_040760942.1">
    <property type="nucleotide sequence ID" value="XM_040913055.1"/>
</dbReference>
<dbReference type="Proteomes" id="UP000076871">
    <property type="component" value="Unassembled WGS sequence"/>
</dbReference>
<dbReference type="InterPro" id="IPR017972">
    <property type="entry name" value="Cyt_P450_CS"/>
</dbReference>
<keyword evidence="10 13" id="KW-0408">Iron</keyword>
<dbReference type="OrthoDB" id="1055148at2759"/>
<dbReference type="Pfam" id="PF00067">
    <property type="entry name" value="p450"/>
    <property type="match status" value="2"/>
</dbReference>
<proteinExistence type="inferred from homology"/>
<evidence type="ECO:0000256" key="8">
    <source>
        <dbReference type="ARBA" id="ARBA00022989"/>
    </source>
</evidence>
<evidence type="ECO:0000256" key="3">
    <source>
        <dbReference type="ARBA" id="ARBA00005179"/>
    </source>
</evidence>
<dbReference type="STRING" id="1314785.A0A165CPV0"/>
<dbReference type="InterPro" id="IPR001128">
    <property type="entry name" value="Cyt_P450"/>
</dbReference>
<dbReference type="PANTHER" id="PTHR46300:SF7">
    <property type="entry name" value="P450, PUTATIVE (EUROFUNG)-RELATED"/>
    <property type="match status" value="1"/>
</dbReference>
<dbReference type="PANTHER" id="PTHR46300">
    <property type="entry name" value="P450, PUTATIVE (EUROFUNG)-RELATED-RELATED"/>
    <property type="match status" value="1"/>
</dbReference>
<dbReference type="GO" id="GO:0016020">
    <property type="term" value="C:membrane"/>
    <property type="evidence" value="ECO:0007669"/>
    <property type="project" value="UniProtKB-SubCell"/>
</dbReference>
<keyword evidence="6 15" id="KW-0812">Transmembrane</keyword>
<evidence type="ECO:0000256" key="13">
    <source>
        <dbReference type="PIRSR" id="PIRSR602401-1"/>
    </source>
</evidence>
<evidence type="ECO:0000256" key="6">
    <source>
        <dbReference type="ARBA" id="ARBA00022692"/>
    </source>
</evidence>
<dbReference type="PRINTS" id="PR00463">
    <property type="entry name" value="EP450I"/>
</dbReference>
<evidence type="ECO:0000256" key="15">
    <source>
        <dbReference type="SAM" id="Phobius"/>
    </source>
</evidence>
<reference evidence="16 17" key="1">
    <citation type="journal article" date="2016" name="Mol. Biol. Evol.">
        <title>Comparative Genomics of Early-Diverging Mushroom-Forming Fungi Provides Insights into the Origins of Lignocellulose Decay Capabilities.</title>
        <authorList>
            <person name="Nagy L.G."/>
            <person name="Riley R."/>
            <person name="Tritt A."/>
            <person name="Adam C."/>
            <person name="Daum C."/>
            <person name="Floudas D."/>
            <person name="Sun H."/>
            <person name="Yadav J.S."/>
            <person name="Pangilinan J."/>
            <person name="Larsson K.H."/>
            <person name="Matsuura K."/>
            <person name="Barry K."/>
            <person name="Labutti K."/>
            <person name="Kuo R."/>
            <person name="Ohm R.A."/>
            <person name="Bhattacharya S.S."/>
            <person name="Shirouzu T."/>
            <person name="Yoshinaga Y."/>
            <person name="Martin F.M."/>
            <person name="Grigoriev I.V."/>
            <person name="Hibbett D.S."/>
        </authorList>
    </citation>
    <scope>NUCLEOTIDE SEQUENCE [LARGE SCALE GENOMIC DNA]</scope>
    <source>
        <strain evidence="16 17">93-53</strain>
    </source>
</reference>
<feature type="binding site" description="axial binding residue" evidence="13">
    <location>
        <position position="470"/>
    </location>
    <ligand>
        <name>heme</name>
        <dbReference type="ChEBI" id="CHEBI:30413"/>
    </ligand>
    <ligandPart>
        <name>Fe</name>
        <dbReference type="ChEBI" id="CHEBI:18248"/>
    </ligandPart>
</feature>
<keyword evidence="17" id="KW-1185">Reference proteome</keyword>
<dbReference type="GeneID" id="63830083"/>
<dbReference type="InterPro" id="IPR002401">
    <property type="entry name" value="Cyt_P450_E_grp-I"/>
</dbReference>
<keyword evidence="11 14" id="KW-0503">Monooxygenase</keyword>
<evidence type="ECO:0000256" key="14">
    <source>
        <dbReference type="RuleBase" id="RU000461"/>
    </source>
</evidence>
<evidence type="ECO:0000313" key="17">
    <source>
        <dbReference type="Proteomes" id="UP000076871"/>
    </source>
</evidence>
<dbReference type="InterPro" id="IPR036396">
    <property type="entry name" value="Cyt_P450_sf"/>
</dbReference>
<sequence length="549" mass="62120">MAAGREQSICLAIFLCFTFVYVVVTVANKRKRSLRMPPGPARLPLLGNAHRVPSQYQYYTFTTWARKYGEIVYARFFHQNVVILNTLRVAQELMEKRGTIYSDRPRFVILAELVRIFHPNYSLMPYGDEWRRQRKWAQTTVQARSTLESYRPLQQREVRSMLSDLIQAPENFAEHISKHVDLYVASVLMEILYGITATSSDGTFIRMSHETISGTLDLGGAGSSLADLFPILQYIPSGMPGAGFKRKALKLRRAAEEVVNLPFERVKTAMSSGTAKTSFVRRILEETSELATNVEDERRIKASAALMYEAMVLYPDVYRKAQIEMDAVVGRSRLPNLDDRLVLPYLECVLKEVYRYVLAPTRFPSPEFILNADGLAPGLSISQNIGQPVQILDHETSGLPHAVLKGDQYRNYLIPGKSIVIANIWAMSRDPEIYTEADAFDNDRFHPSLPDTDDLTDPRKYIFGFGRRICPGRFLADSSCWLVAAAMVAAMDISKDRTSSGDEIDPMESFSPATVRRPNPFVCNIRLRSEKVAQLLSQRDDDGMDRSEA</sequence>
<dbReference type="PROSITE" id="PS00086">
    <property type="entry name" value="CYTOCHROME_P450"/>
    <property type="match status" value="1"/>
</dbReference>
<name>A0A165CPV0_9APHY</name>
<comment type="subcellular location">
    <subcellularLocation>
        <location evidence="2">Membrane</location>
        <topology evidence="2">Single-pass membrane protein</topology>
    </subcellularLocation>
</comment>